<dbReference type="InterPro" id="IPR004360">
    <property type="entry name" value="Glyas_Fos-R_dOase_dom"/>
</dbReference>
<evidence type="ECO:0000313" key="4">
    <source>
        <dbReference type="Proteomes" id="UP001284601"/>
    </source>
</evidence>
<keyword evidence="4" id="KW-1185">Reference proteome</keyword>
<comment type="caution">
    <text evidence="3">The sequence shown here is derived from an EMBL/GenBank/DDBJ whole genome shotgun (WGS) entry which is preliminary data.</text>
</comment>
<gene>
    <name evidence="3" type="ORF">R7226_28585</name>
</gene>
<dbReference type="RefSeq" id="WP_318600876.1">
    <property type="nucleotide sequence ID" value="NZ_JAWSTH010000135.1"/>
</dbReference>
<dbReference type="InterPro" id="IPR051785">
    <property type="entry name" value="MMCE/EMCE_epimerase"/>
</dbReference>
<dbReference type="InterPro" id="IPR037523">
    <property type="entry name" value="VOC_core"/>
</dbReference>
<keyword evidence="1" id="KW-0479">Metal-binding</keyword>
<accession>A0ABU4HYR0</accession>
<sequence>MSTITKLDFVAVPSQDADRARQFYGETLGLRKDDKADYEFWVGETCLGIWEPERQGMPFAPQKNGHLALHVDDIAAARADLEARGVSFTGDTFDTGVCHMAFFTDPDGNDLMLHSRHTPR</sequence>
<name>A0ABU4HYR0_9ACTN</name>
<dbReference type="PANTHER" id="PTHR43048">
    <property type="entry name" value="METHYLMALONYL-COA EPIMERASE"/>
    <property type="match status" value="1"/>
</dbReference>
<reference evidence="3 4" key="2">
    <citation type="submission" date="2023-10" db="EMBL/GenBank/DDBJ databases">
        <authorList>
            <person name="Han X.F."/>
        </authorList>
    </citation>
    <scope>NUCLEOTIDE SEQUENCE [LARGE SCALE GENOMIC DNA]</scope>
    <source>
        <strain evidence="3 4">KCTC 39840</strain>
    </source>
</reference>
<proteinExistence type="predicted"/>
<dbReference type="Proteomes" id="UP001284601">
    <property type="component" value="Unassembled WGS sequence"/>
</dbReference>
<organism evidence="3 4">
    <name type="scientific">Conexibacter stalactiti</name>
    <dbReference type="NCBI Taxonomy" id="1940611"/>
    <lineage>
        <taxon>Bacteria</taxon>
        <taxon>Bacillati</taxon>
        <taxon>Actinomycetota</taxon>
        <taxon>Thermoleophilia</taxon>
        <taxon>Solirubrobacterales</taxon>
        <taxon>Conexibacteraceae</taxon>
        <taxon>Conexibacter</taxon>
    </lineage>
</organism>
<feature type="domain" description="VOC" evidence="2">
    <location>
        <begin position="6"/>
        <end position="116"/>
    </location>
</feature>
<dbReference type="Gene3D" id="3.10.180.10">
    <property type="entry name" value="2,3-Dihydroxybiphenyl 1,2-Dioxygenase, domain 1"/>
    <property type="match status" value="1"/>
</dbReference>
<dbReference type="PROSITE" id="PS51819">
    <property type="entry name" value="VOC"/>
    <property type="match status" value="1"/>
</dbReference>
<dbReference type="PANTHER" id="PTHR43048:SF3">
    <property type="entry name" value="METHYLMALONYL-COA EPIMERASE, MITOCHONDRIAL"/>
    <property type="match status" value="1"/>
</dbReference>
<reference evidence="4" key="1">
    <citation type="submission" date="2023-07" db="EMBL/GenBank/DDBJ databases">
        <title>Conexibacter stalactiti sp. nov., isolated from stalactites in a lava cave and emended description of the genus Conexibacter.</title>
        <authorList>
            <person name="Lee S.D."/>
        </authorList>
    </citation>
    <scope>NUCLEOTIDE SEQUENCE [LARGE SCALE GENOMIC DNA]</scope>
    <source>
        <strain evidence="4">KCTC 39840</strain>
    </source>
</reference>
<dbReference type="EMBL" id="JAWSTH010000135">
    <property type="protein sequence ID" value="MDW5598350.1"/>
    <property type="molecule type" value="Genomic_DNA"/>
</dbReference>
<dbReference type="InterPro" id="IPR029068">
    <property type="entry name" value="Glyas_Bleomycin-R_OHBP_Dase"/>
</dbReference>
<evidence type="ECO:0000256" key="1">
    <source>
        <dbReference type="ARBA" id="ARBA00022723"/>
    </source>
</evidence>
<protein>
    <submittedName>
        <fullName evidence="3">VOC family protein</fullName>
    </submittedName>
</protein>
<dbReference type="Pfam" id="PF00903">
    <property type="entry name" value="Glyoxalase"/>
    <property type="match status" value="1"/>
</dbReference>
<dbReference type="SUPFAM" id="SSF54593">
    <property type="entry name" value="Glyoxalase/Bleomycin resistance protein/Dihydroxybiphenyl dioxygenase"/>
    <property type="match status" value="1"/>
</dbReference>
<evidence type="ECO:0000313" key="3">
    <source>
        <dbReference type="EMBL" id="MDW5598350.1"/>
    </source>
</evidence>
<evidence type="ECO:0000259" key="2">
    <source>
        <dbReference type="PROSITE" id="PS51819"/>
    </source>
</evidence>